<proteinExistence type="predicted"/>
<protein>
    <submittedName>
        <fullName evidence="1">Uncharacterized protein</fullName>
    </submittedName>
</protein>
<dbReference type="RefSeq" id="WP_273602547.1">
    <property type="nucleotide sequence ID" value="NZ_JAQQXT010000028.1"/>
</dbReference>
<reference evidence="1 2" key="1">
    <citation type="submission" date="2022-10" db="EMBL/GenBank/DDBJ databases">
        <title>Paucibacter sp. hw1 Genome sequencing.</title>
        <authorList>
            <person name="Park S."/>
        </authorList>
    </citation>
    <scope>NUCLEOTIDE SEQUENCE [LARGE SCALE GENOMIC DNA]</scope>
    <source>
        <strain evidence="2">hw1</strain>
    </source>
</reference>
<gene>
    <name evidence="1" type="ORF">PRZ03_23605</name>
</gene>
<organism evidence="1 2">
    <name type="scientific">Roseateles albus</name>
    <dbReference type="NCBI Taxonomy" id="2987525"/>
    <lineage>
        <taxon>Bacteria</taxon>
        <taxon>Pseudomonadati</taxon>
        <taxon>Pseudomonadota</taxon>
        <taxon>Betaproteobacteria</taxon>
        <taxon>Burkholderiales</taxon>
        <taxon>Sphaerotilaceae</taxon>
        <taxon>Roseateles</taxon>
    </lineage>
</organism>
<evidence type="ECO:0000313" key="2">
    <source>
        <dbReference type="Proteomes" id="UP001221189"/>
    </source>
</evidence>
<evidence type="ECO:0000313" key="1">
    <source>
        <dbReference type="EMBL" id="MDC8774561.1"/>
    </source>
</evidence>
<dbReference type="Proteomes" id="UP001221189">
    <property type="component" value="Unassembled WGS sequence"/>
</dbReference>
<comment type="caution">
    <text evidence="1">The sequence shown here is derived from an EMBL/GenBank/DDBJ whole genome shotgun (WGS) entry which is preliminary data.</text>
</comment>
<dbReference type="EMBL" id="JAQQXT010000028">
    <property type="protein sequence ID" value="MDC8774561.1"/>
    <property type="molecule type" value="Genomic_DNA"/>
</dbReference>
<accession>A0ABT5KL29</accession>
<keyword evidence="2" id="KW-1185">Reference proteome</keyword>
<sequence>MDAISAYIAEHPTCSRADIHRECKAAVSWIRANDPELFSLAVESIDDQQSRQLQLIPN</sequence>
<name>A0ABT5KL29_9BURK</name>